<comment type="caution">
    <text evidence="22">The sequence shown here is derived from an EMBL/GenBank/DDBJ whole genome shotgun (WGS) entry which is preliminary data.</text>
</comment>
<proteinExistence type="predicted"/>
<comment type="catalytic activity">
    <reaction evidence="17">
        <text>L-seryl-[protein] + ATP = O-phospho-L-seryl-[protein] + ADP + H(+)</text>
        <dbReference type="Rhea" id="RHEA:17989"/>
        <dbReference type="Rhea" id="RHEA-COMP:9863"/>
        <dbReference type="Rhea" id="RHEA-COMP:11604"/>
        <dbReference type="ChEBI" id="CHEBI:15378"/>
        <dbReference type="ChEBI" id="CHEBI:29999"/>
        <dbReference type="ChEBI" id="CHEBI:30616"/>
        <dbReference type="ChEBI" id="CHEBI:83421"/>
        <dbReference type="ChEBI" id="CHEBI:456216"/>
        <dbReference type="EC" id="2.7.11.1"/>
    </reaction>
</comment>
<feature type="chain" id="PRO_5044022831" description="non-specific serine/threonine protein kinase" evidence="19">
    <location>
        <begin position="24"/>
        <end position="572"/>
    </location>
</feature>
<dbReference type="PROSITE" id="PS00108">
    <property type="entry name" value="PROTEIN_KINASE_ST"/>
    <property type="match status" value="1"/>
</dbReference>
<dbReference type="Gene3D" id="3.30.430.20">
    <property type="entry name" value="Gnk2 domain, C-X8-C-X2-C motif"/>
    <property type="match status" value="2"/>
</dbReference>
<dbReference type="InterPro" id="IPR008271">
    <property type="entry name" value="Ser/Thr_kinase_AS"/>
</dbReference>
<gene>
    <name evidence="22" type="ORF">SLEP1_g29615</name>
</gene>
<keyword evidence="11 18" id="KW-1133">Transmembrane helix</keyword>
<dbReference type="Gene3D" id="1.10.510.10">
    <property type="entry name" value="Transferase(Phosphotransferase) domain 1"/>
    <property type="match status" value="1"/>
</dbReference>
<keyword evidence="14" id="KW-0675">Receptor</keyword>
<evidence type="ECO:0000256" key="16">
    <source>
        <dbReference type="ARBA" id="ARBA00047899"/>
    </source>
</evidence>
<evidence type="ECO:0000256" key="17">
    <source>
        <dbReference type="ARBA" id="ARBA00048679"/>
    </source>
</evidence>
<dbReference type="InterPro" id="IPR000719">
    <property type="entry name" value="Prot_kinase_dom"/>
</dbReference>
<evidence type="ECO:0000259" key="21">
    <source>
        <dbReference type="PROSITE" id="PS51473"/>
    </source>
</evidence>
<keyword evidence="13" id="KW-1015">Disulfide bond</keyword>
<keyword evidence="15" id="KW-0325">Glycoprotein</keyword>
<dbReference type="InterPro" id="IPR002902">
    <property type="entry name" value="GNK2"/>
</dbReference>
<keyword evidence="7" id="KW-0677">Repeat</keyword>
<dbReference type="PROSITE" id="PS51473">
    <property type="entry name" value="GNK2"/>
    <property type="match status" value="2"/>
</dbReference>
<keyword evidence="4" id="KW-0808">Transferase</keyword>
<evidence type="ECO:0000256" key="7">
    <source>
        <dbReference type="ARBA" id="ARBA00022737"/>
    </source>
</evidence>
<name>A0AAV5K5T0_9ROSI</name>
<feature type="transmembrane region" description="Helical" evidence="18">
    <location>
        <begin position="211"/>
        <end position="236"/>
    </location>
</feature>
<dbReference type="Pfam" id="PF07714">
    <property type="entry name" value="PK_Tyr_Ser-Thr"/>
    <property type="match status" value="1"/>
</dbReference>
<keyword evidence="3" id="KW-0723">Serine/threonine-protein kinase</keyword>
<dbReference type="GO" id="GO:0005886">
    <property type="term" value="C:plasma membrane"/>
    <property type="evidence" value="ECO:0007669"/>
    <property type="project" value="TreeGrafter"/>
</dbReference>
<evidence type="ECO:0000313" key="23">
    <source>
        <dbReference type="Proteomes" id="UP001054252"/>
    </source>
</evidence>
<sequence length="572" mass="63243">MDSSAKFFFVSMFVIQLFTTCVAQSSMESPLESLCLYDRGDVLYQLCVGCIYGALIELRDRCADQKEAIVWYDNCMFGYSNRSIFGVKEDRPNSFSLSLNKNAKNVSAFGDTLKSLLESLMAQTATARPAVNFAMGTRVTPDLETIHALMQCTPDLSPSQCVSCLSVALGKIPECCQGKLGARVFGPSCNLRFDTVDPPSNDTTTTTIPGLWIPIAVSSLAVLGLTLLSSFAFIIWRRSAKDKENSQEVQLLELGARTHCDFSTEDFQGEHVEGSQEFPSIQLDIISVATKHFSDANKLGEGGFGPVYKGTLADGKEIAVKRLSRTSGQGLLEFKNEVMLIARLQHRNLVRLLGCCLEDNETLLVYEYLPNRSLDIFLFDARMSMQLDWPRRFSIITGIARGILYLHEDSHLRIIHRDLKAGNILLDSEMNPKISDFGMARIFGGNQSQANTKRVVGTYGSMASEYAMEGPFSVKSDVFSFGVLLLEIMCGKKSNGFYFYERCESLLTFKDPVDRPSMSSVIVMLASETITLPKPTEPAFFVGRVVAEPALPSADNIVYSVNEVTLSDVSPR</sequence>
<dbReference type="Pfam" id="PF01657">
    <property type="entry name" value="Stress-antifung"/>
    <property type="match status" value="2"/>
</dbReference>
<dbReference type="InterPro" id="IPR021820">
    <property type="entry name" value="S-locus_recpt_kinase_C"/>
</dbReference>
<evidence type="ECO:0000259" key="20">
    <source>
        <dbReference type="PROSITE" id="PS50011"/>
    </source>
</evidence>
<comment type="catalytic activity">
    <reaction evidence="16">
        <text>L-threonyl-[protein] + ATP = O-phospho-L-threonyl-[protein] + ADP + H(+)</text>
        <dbReference type="Rhea" id="RHEA:46608"/>
        <dbReference type="Rhea" id="RHEA-COMP:11060"/>
        <dbReference type="Rhea" id="RHEA-COMP:11605"/>
        <dbReference type="ChEBI" id="CHEBI:15378"/>
        <dbReference type="ChEBI" id="CHEBI:30013"/>
        <dbReference type="ChEBI" id="CHEBI:30616"/>
        <dbReference type="ChEBI" id="CHEBI:61977"/>
        <dbReference type="ChEBI" id="CHEBI:456216"/>
        <dbReference type="EC" id="2.7.11.1"/>
    </reaction>
</comment>
<evidence type="ECO:0000256" key="14">
    <source>
        <dbReference type="ARBA" id="ARBA00023170"/>
    </source>
</evidence>
<dbReference type="SUPFAM" id="SSF56112">
    <property type="entry name" value="Protein kinase-like (PK-like)"/>
    <property type="match status" value="1"/>
</dbReference>
<dbReference type="Proteomes" id="UP001054252">
    <property type="component" value="Unassembled WGS sequence"/>
</dbReference>
<keyword evidence="12 18" id="KW-0472">Membrane</keyword>
<evidence type="ECO:0000256" key="19">
    <source>
        <dbReference type="SAM" id="SignalP"/>
    </source>
</evidence>
<evidence type="ECO:0000256" key="4">
    <source>
        <dbReference type="ARBA" id="ARBA00022679"/>
    </source>
</evidence>
<evidence type="ECO:0000256" key="13">
    <source>
        <dbReference type="ARBA" id="ARBA00023157"/>
    </source>
</evidence>
<dbReference type="PANTHER" id="PTHR27002">
    <property type="entry name" value="RECEPTOR-LIKE SERINE/THREONINE-PROTEIN KINASE SD1-8"/>
    <property type="match status" value="1"/>
</dbReference>
<comment type="subcellular location">
    <subcellularLocation>
        <location evidence="1">Membrane</location>
        <topology evidence="1">Single-pass membrane protein</topology>
    </subcellularLocation>
</comment>
<dbReference type="PROSITE" id="PS50011">
    <property type="entry name" value="PROTEIN_KINASE_DOM"/>
    <property type="match status" value="1"/>
</dbReference>
<feature type="domain" description="Gnk2-homologous" evidence="21">
    <location>
        <begin position="91"/>
        <end position="198"/>
    </location>
</feature>
<dbReference type="GO" id="GO:0005524">
    <property type="term" value="F:ATP binding"/>
    <property type="evidence" value="ECO:0007669"/>
    <property type="project" value="UniProtKB-KW"/>
</dbReference>
<dbReference type="InterPro" id="IPR001245">
    <property type="entry name" value="Ser-Thr/Tyr_kinase_cat_dom"/>
</dbReference>
<keyword evidence="8" id="KW-0547">Nucleotide-binding</keyword>
<dbReference type="InterPro" id="IPR011009">
    <property type="entry name" value="Kinase-like_dom_sf"/>
</dbReference>
<keyword evidence="23" id="KW-1185">Reference proteome</keyword>
<reference evidence="22 23" key="1">
    <citation type="journal article" date="2021" name="Commun. Biol.">
        <title>The genome of Shorea leprosula (Dipterocarpaceae) highlights the ecological relevance of drought in aseasonal tropical rainforests.</title>
        <authorList>
            <person name="Ng K.K.S."/>
            <person name="Kobayashi M.J."/>
            <person name="Fawcett J.A."/>
            <person name="Hatakeyama M."/>
            <person name="Paape T."/>
            <person name="Ng C.H."/>
            <person name="Ang C.C."/>
            <person name="Tnah L.H."/>
            <person name="Lee C.T."/>
            <person name="Nishiyama T."/>
            <person name="Sese J."/>
            <person name="O'Brien M.J."/>
            <person name="Copetti D."/>
            <person name="Mohd Noor M.I."/>
            <person name="Ong R.C."/>
            <person name="Putra M."/>
            <person name="Sireger I.Z."/>
            <person name="Indrioko S."/>
            <person name="Kosugi Y."/>
            <person name="Izuno A."/>
            <person name="Isagi Y."/>
            <person name="Lee S.L."/>
            <person name="Shimizu K.K."/>
        </authorList>
    </citation>
    <scope>NUCLEOTIDE SEQUENCE [LARGE SCALE GENOMIC DNA]</scope>
    <source>
        <strain evidence="22">214</strain>
    </source>
</reference>
<evidence type="ECO:0000256" key="2">
    <source>
        <dbReference type="ARBA" id="ARBA00012513"/>
    </source>
</evidence>
<dbReference type="EMBL" id="BPVZ01000052">
    <property type="protein sequence ID" value="GKV19337.1"/>
    <property type="molecule type" value="Genomic_DNA"/>
</dbReference>
<keyword evidence="6 19" id="KW-0732">Signal</keyword>
<evidence type="ECO:0000256" key="15">
    <source>
        <dbReference type="ARBA" id="ARBA00023180"/>
    </source>
</evidence>
<evidence type="ECO:0000256" key="1">
    <source>
        <dbReference type="ARBA" id="ARBA00004167"/>
    </source>
</evidence>
<protein>
    <recommendedName>
        <fullName evidence="2">non-specific serine/threonine protein kinase</fullName>
        <ecNumber evidence="2">2.7.11.1</ecNumber>
    </recommendedName>
</protein>
<keyword evidence="9" id="KW-0418">Kinase</keyword>
<dbReference type="FunFam" id="1.10.510.10:FF:001019">
    <property type="entry name" value="G-type lectin S-receptor-like serine/threonine-protein kinase B120"/>
    <property type="match status" value="1"/>
</dbReference>
<dbReference type="AlphaFoldDB" id="A0AAV5K5T0"/>
<organism evidence="22 23">
    <name type="scientific">Rubroshorea leprosula</name>
    <dbReference type="NCBI Taxonomy" id="152421"/>
    <lineage>
        <taxon>Eukaryota</taxon>
        <taxon>Viridiplantae</taxon>
        <taxon>Streptophyta</taxon>
        <taxon>Embryophyta</taxon>
        <taxon>Tracheophyta</taxon>
        <taxon>Spermatophyta</taxon>
        <taxon>Magnoliopsida</taxon>
        <taxon>eudicotyledons</taxon>
        <taxon>Gunneridae</taxon>
        <taxon>Pentapetalae</taxon>
        <taxon>rosids</taxon>
        <taxon>malvids</taxon>
        <taxon>Malvales</taxon>
        <taxon>Dipterocarpaceae</taxon>
        <taxon>Rubroshorea</taxon>
    </lineage>
</organism>
<feature type="domain" description="Gnk2-homologous" evidence="21">
    <location>
        <begin position="1"/>
        <end position="84"/>
    </location>
</feature>
<feature type="domain" description="Protein kinase" evidence="20">
    <location>
        <begin position="293"/>
        <end position="572"/>
    </location>
</feature>
<dbReference type="EC" id="2.7.11.1" evidence="2"/>
<dbReference type="CDD" id="cd23509">
    <property type="entry name" value="Gnk2-like"/>
    <property type="match status" value="2"/>
</dbReference>
<dbReference type="FunFam" id="3.30.430.20:FF:000002">
    <property type="entry name" value="Cysteine-rich receptor-like protein kinase 10"/>
    <property type="match status" value="1"/>
</dbReference>
<evidence type="ECO:0000256" key="6">
    <source>
        <dbReference type="ARBA" id="ARBA00022729"/>
    </source>
</evidence>
<dbReference type="FunFam" id="3.30.200.20:FF:000195">
    <property type="entry name" value="G-type lectin S-receptor-like serine/threonine-protein kinase"/>
    <property type="match status" value="1"/>
</dbReference>
<evidence type="ECO:0000313" key="22">
    <source>
        <dbReference type="EMBL" id="GKV19337.1"/>
    </source>
</evidence>
<evidence type="ECO:0000256" key="5">
    <source>
        <dbReference type="ARBA" id="ARBA00022692"/>
    </source>
</evidence>
<feature type="signal peptide" evidence="19">
    <location>
        <begin position="1"/>
        <end position="23"/>
    </location>
</feature>
<evidence type="ECO:0000256" key="18">
    <source>
        <dbReference type="SAM" id="Phobius"/>
    </source>
</evidence>
<accession>A0AAV5K5T0</accession>
<dbReference type="Pfam" id="PF11883">
    <property type="entry name" value="DUF3403"/>
    <property type="match status" value="1"/>
</dbReference>
<keyword evidence="5 18" id="KW-0812">Transmembrane</keyword>
<dbReference type="InterPro" id="IPR038408">
    <property type="entry name" value="GNK2_sf"/>
</dbReference>
<keyword evidence="10" id="KW-0067">ATP-binding</keyword>
<evidence type="ECO:0000256" key="9">
    <source>
        <dbReference type="ARBA" id="ARBA00022777"/>
    </source>
</evidence>
<evidence type="ECO:0000256" key="12">
    <source>
        <dbReference type="ARBA" id="ARBA00023136"/>
    </source>
</evidence>
<dbReference type="Gene3D" id="3.30.200.20">
    <property type="entry name" value="Phosphorylase Kinase, domain 1"/>
    <property type="match status" value="1"/>
</dbReference>
<evidence type="ECO:0000256" key="11">
    <source>
        <dbReference type="ARBA" id="ARBA00022989"/>
    </source>
</evidence>
<dbReference type="SMART" id="SM00220">
    <property type="entry name" value="S_TKc"/>
    <property type="match status" value="1"/>
</dbReference>
<evidence type="ECO:0000256" key="10">
    <source>
        <dbReference type="ARBA" id="ARBA00022840"/>
    </source>
</evidence>
<dbReference type="PANTHER" id="PTHR27002:SF814">
    <property type="entry name" value="CYSTEINE-RICH RECEPTOR-LIKE PROTEIN KINASE 10"/>
    <property type="match status" value="1"/>
</dbReference>
<evidence type="ECO:0000256" key="8">
    <source>
        <dbReference type="ARBA" id="ARBA00022741"/>
    </source>
</evidence>
<dbReference type="GO" id="GO:0004674">
    <property type="term" value="F:protein serine/threonine kinase activity"/>
    <property type="evidence" value="ECO:0007669"/>
    <property type="project" value="UniProtKB-KW"/>
</dbReference>
<evidence type="ECO:0000256" key="3">
    <source>
        <dbReference type="ARBA" id="ARBA00022527"/>
    </source>
</evidence>